<name>A0A9N7V7H7_PLEPL</name>
<evidence type="ECO:0000256" key="1">
    <source>
        <dbReference type="SAM" id="SignalP"/>
    </source>
</evidence>
<dbReference type="Proteomes" id="UP001153269">
    <property type="component" value="Unassembled WGS sequence"/>
</dbReference>
<feature type="chain" id="PRO_5040137942" evidence="1">
    <location>
        <begin position="20"/>
        <end position="110"/>
    </location>
</feature>
<feature type="non-terminal residue" evidence="2">
    <location>
        <position position="1"/>
    </location>
</feature>
<gene>
    <name evidence="2" type="ORF">PLEPLA_LOCUS33292</name>
</gene>
<dbReference type="AlphaFoldDB" id="A0A9N7V7H7"/>
<reference evidence="2" key="1">
    <citation type="submission" date="2020-03" db="EMBL/GenBank/DDBJ databases">
        <authorList>
            <person name="Weist P."/>
        </authorList>
    </citation>
    <scope>NUCLEOTIDE SEQUENCE</scope>
</reference>
<feature type="signal peptide" evidence="1">
    <location>
        <begin position="1"/>
        <end position="19"/>
    </location>
</feature>
<sequence>VWFVLFRHLHFLFTPVSDSLLCTSSCLLHRTVNNELTQSSESNRSGSGCKLSQQQLANALSRSTTDFICVSDKITHSCLNSTPALLLSPCRGVGVNGREGGKGGASIVFL</sequence>
<accession>A0A9N7V7H7</accession>
<protein>
    <submittedName>
        <fullName evidence="2">Uncharacterized protein</fullName>
    </submittedName>
</protein>
<evidence type="ECO:0000313" key="3">
    <source>
        <dbReference type="Proteomes" id="UP001153269"/>
    </source>
</evidence>
<evidence type="ECO:0000313" key="2">
    <source>
        <dbReference type="EMBL" id="CAB1445561.1"/>
    </source>
</evidence>
<keyword evidence="3" id="KW-1185">Reference proteome</keyword>
<keyword evidence="1" id="KW-0732">Signal</keyword>
<organism evidence="2 3">
    <name type="scientific">Pleuronectes platessa</name>
    <name type="common">European plaice</name>
    <dbReference type="NCBI Taxonomy" id="8262"/>
    <lineage>
        <taxon>Eukaryota</taxon>
        <taxon>Metazoa</taxon>
        <taxon>Chordata</taxon>
        <taxon>Craniata</taxon>
        <taxon>Vertebrata</taxon>
        <taxon>Euteleostomi</taxon>
        <taxon>Actinopterygii</taxon>
        <taxon>Neopterygii</taxon>
        <taxon>Teleostei</taxon>
        <taxon>Neoteleostei</taxon>
        <taxon>Acanthomorphata</taxon>
        <taxon>Carangaria</taxon>
        <taxon>Pleuronectiformes</taxon>
        <taxon>Pleuronectoidei</taxon>
        <taxon>Pleuronectidae</taxon>
        <taxon>Pleuronectes</taxon>
    </lineage>
</organism>
<dbReference type="EMBL" id="CADEAL010003702">
    <property type="protein sequence ID" value="CAB1445561.1"/>
    <property type="molecule type" value="Genomic_DNA"/>
</dbReference>
<comment type="caution">
    <text evidence="2">The sequence shown here is derived from an EMBL/GenBank/DDBJ whole genome shotgun (WGS) entry which is preliminary data.</text>
</comment>
<proteinExistence type="predicted"/>